<reference evidence="1 2" key="1">
    <citation type="journal article" date="2014" name="Genome Announc.">
        <title>Genome Sequence of Gammaproteobacterial Pseudohaliea rubra Type Strain DSM 19751, Isolated from Coastal Seawater of the Mediterranean Sea.</title>
        <authorList>
            <person name="Spring S."/>
            <person name="Fiebig A."/>
            <person name="Riedel T."/>
            <person name="Goker M."/>
            <person name="Klenk H.P."/>
        </authorList>
    </citation>
    <scope>NUCLEOTIDE SEQUENCE [LARGE SCALE GENOMIC DNA]</scope>
    <source>
        <strain evidence="1 2">DSM 19751</strain>
    </source>
</reference>
<dbReference type="eggNOG" id="ENOG5034BZA">
    <property type="taxonomic scope" value="Bacteria"/>
</dbReference>
<sequence length="254" mass="28786">MELPRFVPEDLRQLARFVPARGWDAIEWKPLLGSLKSVSWRFVSGSGVGRLREALAALDPGVALAEKLDGLRPLSAVDGPRVRKRCGDDLLRLYFAQWLNEDGLFLDLRSQRFAMDGRALVFAPNGLWVQLRPTFREGMADIYRGFYSGDEALLERALLATGMLRKGLPDAARDELFGLLRQHFGISQSRQRFAIDSFKASFDELFDFFLAHDYTLHSDFVWVGFYLITLYLTLEEGGQAHDVRAICEEVLLPG</sequence>
<comment type="caution">
    <text evidence="1">The sequence shown here is derived from an EMBL/GenBank/DDBJ whole genome shotgun (WGS) entry which is preliminary data.</text>
</comment>
<evidence type="ECO:0000313" key="2">
    <source>
        <dbReference type="Proteomes" id="UP000029640"/>
    </source>
</evidence>
<name>A0A095VPK4_9GAMM</name>
<gene>
    <name evidence="1" type="ORF">HRUBRA_02380</name>
</gene>
<dbReference type="Proteomes" id="UP000029640">
    <property type="component" value="Unassembled WGS sequence"/>
</dbReference>
<dbReference type="STRING" id="1265313.HRUBRA_02380"/>
<protein>
    <submittedName>
        <fullName evidence="1">Uncharacterized protein</fullName>
    </submittedName>
</protein>
<organism evidence="1 2">
    <name type="scientific">Pseudohaliea rubra DSM 19751</name>
    <dbReference type="NCBI Taxonomy" id="1265313"/>
    <lineage>
        <taxon>Bacteria</taxon>
        <taxon>Pseudomonadati</taxon>
        <taxon>Pseudomonadota</taxon>
        <taxon>Gammaproteobacteria</taxon>
        <taxon>Cellvibrionales</taxon>
        <taxon>Halieaceae</taxon>
        <taxon>Pseudohaliea</taxon>
    </lineage>
</organism>
<keyword evidence="2" id="KW-1185">Reference proteome</keyword>
<dbReference type="AlphaFoldDB" id="A0A095VPK4"/>
<accession>A0A095VPK4</accession>
<evidence type="ECO:0000313" key="1">
    <source>
        <dbReference type="EMBL" id="KGE03033.1"/>
    </source>
</evidence>
<dbReference type="EMBL" id="AUVB01000074">
    <property type="protein sequence ID" value="KGE03033.1"/>
    <property type="molecule type" value="Genomic_DNA"/>
</dbReference>
<dbReference type="RefSeq" id="WP_035518142.1">
    <property type="nucleotide sequence ID" value="NZ_KN234805.1"/>
</dbReference>
<proteinExistence type="predicted"/>
<dbReference type="OrthoDB" id="5734832at2"/>
<dbReference type="HOGENOM" id="CLU_1056514_0_0_6"/>